<evidence type="ECO:0000313" key="2">
    <source>
        <dbReference type="Proteomes" id="UP000018719"/>
    </source>
</evidence>
<dbReference type="EMBL" id="AHMM02000017">
    <property type="protein sequence ID" value="EQA36356.1"/>
    <property type="molecule type" value="Genomic_DNA"/>
</dbReference>
<comment type="caution">
    <text evidence="1">The sequence shown here is derived from an EMBL/GenBank/DDBJ whole genome shotgun (WGS) entry which is preliminary data.</text>
</comment>
<protein>
    <submittedName>
        <fullName evidence="1">Uncharacterized protein</fullName>
    </submittedName>
</protein>
<dbReference type="STRING" id="1049790.LEP1GSC047_2966"/>
<dbReference type="Proteomes" id="UP000018719">
    <property type="component" value="Unassembled WGS sequence"/>
</dbReference>
<evidence type="ECO:0000313" key="1">
    <source>
        <dbReference type="EMBL" id="EQA36356.1"/>
    </source>
</evidence>
<dbReference type="AlphaFoldDB" id="V6HAE9"/>
<proteinExistence type="predicted"/>
<name>V6HAE9_9LEPT</name>
<reference evidence="1 2" key="1">
    <citation type="submission" date="2013-05" db="EMBL/GenBank/DDBJ databases">
        <authorList>
            <person name="Harkins D.M."/>
            <person name="Durkin A.S."/>
            <person name="Brinkac L.M."/>
            <person name="Haft D.H."/>
            <person name="Selengut J.D."/>
            <person name="Sanka R."/>
            <person name="DePew J."/>
            <person name="Purushe J."/>
            <person name="Hartskeerl R.A."/>
            <person name="Ahmed A."/>
            <person name="van der Linden H."/>
            <person name="Goris M.G.A."/>
            <person name="Vinetz J.M."/>
            <person name="Sutton G.G."/>
            <person name="Nierman W.C."/>
            <person name="Fouts D.E."/>
        </authorList>
    </citation>
    <scope>NUCLEOTIDE SEQUENCE [LARGE SCALE GENOMIC DNA]</scope>
    <source>
        <strain evidence="1 2">10</strain>
    </source>
</reference>
<organism evidence="1 2">
    <name type="scientific">Leptospira inadai serovar Lyme str. 10</name>
    <dbReference type="NCBI Taxonomy" id="1049790"/>
    <lineage>
        <taxon>Bacteria</taxon>
        <taxon>Pseudomonadati</taxon>
        <taxon>Spirochaetota</taxon>
        <taxon>Spirochaetia</taxon>
        <taxon>Leptospirales</taxon>
        <taxon>Leptospiraceae</taxon>
        <taxon>Leptospira</taxon>
    </lineage>
</organism>
<sequence>MEIDATVTEYLSSPTVFQMRFCFKNDIFRVGMYRSNGFLICLSKTFFQNA</sequence>
<gene>
    <name evidence="1" type="ORF">LEP1GSC047_2966</name>
</gene>
<accession>V6HAE9</accession>